<feature type="domain" description="Sigma factor regulator N-terminal" evidence="3">
    <location>
        <begin position="8"/>
        <end position="96"/>
    </location>
</feature>
<evidence type="ECO:0000256" key="1">
    <source>
        <dbReference type="SAM" id="Phobius"/>
    </source>
</evidence>
<keyword evidence="1" id="KW-1133">Transmembrane helix</keyword>
<evidence type="ECO:0000259" key="2">
    <source>
        <dbReference type="Pfam" id="PF13791"/>
    </source>
</evidence>
<accession>A0A0F3RQS9</accession>
<dbReference type="InterPro" id="IPR025672">
    <property type="entry name" value="Sigma_reg_C_dom"/>
</dbReference>
<evidence type="ECO:0008006" key="6">
    <source>
        <dbReference type="Google" id="ProtNLM"/>
    </source>
</evidence>
<dbReference type="RefSeq" id="WP_045807473.1">
    <property type="nucleotide sequence ID" value="NZ_JZCR01000019.1"/>
</dbReference>
<evidence type="ECO:0000259" key="3">
    <source>
        <dbReference type="Pfam" id="PF13800"/>
    </source>
</evidence>
<proteinExistence type="predicted"/>
<protein>
    <recommendedName>
        <fullName evidence="6">Anti-sigma factor</fullName>
    </recommendedName>
</protein>
<dbReference type="Proteomes" id="UP000033491">
    <property type="component" value="Unassembled WGS sequence"/>
</dbReference>
<evidence type="ECO:0000313" key="4">
    <source>
        <dbReference type="EMBL" id="KJW12373.1"/>
    </source>
</evidence>
<organism evidence="4 5">
    <name type="scientific">Levilactobacillus spicheri</name>
    <dbReference type="NCBI Taxonomy" id="216463"/>
    <lineage>
        <taxon>Bacteria</taxon>
        <taxon>Bacillati</taxon>
        <taxon>Bacillota</taxon>
        <taxon>Bacilli</taxon>
        <taxon>Lactobacillales</taxon>
        <taxon>Lactobacillaceae</taxon>
        <taxon>Levilactobacillus</taxon>
    </lineage>
</organism>
<dbReference type="InterPro" id="IPR029101">
    <property type="entry name" value="Sigma_reg_N"/>
</dbReference>
<dbReference type="AlphaFoldDB" id="A0A0F3RQS9"/>
<dbReference type="Pfam" id="PF13800">
    <property type="entry name" value="Sigma_reg_N"/>
    <property type="match status" value="1"/>
</dbReference>
<dbReference type="EMBL" id="JZCR01000019">
    <property type="protein sequence ID" value="KJW12373.1"/>
    <property type="molecule type" value="Genomic_DNA"/>
</dbReference>
<dbReference type="PATRIC" id="fig|216463.3.peg.635"/>
<reference evidence="4 5" key="1">
    <citation type="submission" date="2015-03" db="EMBL/GenBank/DDBJ databases">
        <authorList>
            <person name="Zheng J."/>
            <person name="Ganezle M."/>
        </authorList>
    </citation>
    <scope>NUCLEOTIDE SEQUENCE [LARGE SCALE GENOMIC DNA]</scope>
    <source>
        <strain evidence="4 5">LP38</strain>
    </source>
</reference>
<keyword evidence="1" id="KW-0812">Transmembrane</keyword>
<evidence type="ECO:0000313" key="5">
    <source>
        <dbReference type="Proteomes" id="UP000033491"/>
    </source>
</evidence>
<name>A0A0F3RQS9_9LACO</name>
<gene>
    <name evidence="4" type="ORF">VC81_07620</name>
</gene>
<comment type="caution">
    <text evidence="4">The sequence shown here is derived from an EMBL/GenBank/DDBJ whole genome shotgun (WGS) entry which is preliminary data.</text>
</comment>
<keyword evidence="1" id="KW-0472">Membrane</keyword>
<dbReference type="OrthoDB" id="1730160at2"/>
<dbReference type="Pfam" id="PF13791">
    <property type="entry name" value="Sigma_reg_C"/>
    <property type="match status" value="1"/>
</dbReference>
<dbReference type="STRING" id="216463.VC81_07620"/>
<sequence length="315" mass="34835">MTSNQEFKRLARRVKLRRWGMTILIAGVVCLGLGFLTVQTLNTLTRKASDRDNAFMSDVAEIMAPNIQISDQYLVNNKLFSGQVLSHRYKDIEGQRVAWSPMTADYSWAQGGHLPTALNATDEQGARVYDRVTQQKVPVFYNVARKRQAGQLTGSHPLQELGQVERTKGQVAEVALTFQRPLTYRQIQQRLPQGVHAAWYWLGVSGKADTTVMANNFVGLQAGDARGRLTQQDYRAFRDVARTASHQATAAGFTLNGFAPFKYAGQYVQRYPQLTTARFAGVIVTGTSAHLKRLGTPSWVAASAAGVVTPQTTVK</sequence>
<feature type="transmembrane region" description="Helical" evidence="1">
    <location>
        <begin position="21"/>
        <end position="41"/>
    </location>
</feature>
<feature type="domain" description="Sigma factor regulator C-terminal" evidence="2">
    <location>
        <begin position="168"/>
        <end position="306"/>
    </location>
</feature>